<dbReference type="Proteomes" id="UP001500307">
    <property type="component" value="Unassembled WGS sequence"/>
</dbReference>
<gene>
    <name evidence="2" type="ORF">GCM10023176_33900</name>
</gene>
<comment type="caution">
    <text evidence="2">The sequence shown here is derived from an EMBL/GenBank/DDBJ whole genome shotgun (WGS) entry which is preliminary data.</text>
</comment>
<protein>
    <submittedName>
        <fullName evidence="2">Uncharacterized protein</fullName>
    </submittedName>
</protein>
<evidence type="ECO:0000313" key="2">
    <source>
        <dbReference type="EMBL" id="GAA4571988.1"/>
    </source>
</evidence>
<proteinExistence type="predicted"/>
<dbReference type="EMBL" id="BAABGU010000017">
    <property type="protein sequence ID" value="GAA4571988.1"/>
    <property type="molecule type" value="Genomic_DNA"/>
</dbReference>
<evidence type="ECO:0000256" key="1">
    <source>
        <dbReference type="SAM" id="MobiDB-lite"/>
    </source>
</evidence>
<organism evidence="2 3">
    <name type="scientific">Micromonospora coerulea</name>
    <dbReference type="NCBI Taxonomy" id="47856"/>
    <lineage>
        <taxon>Bacteria</taxon>
        <taxon>Bacillati</taxon>
        <taxon>Actinomycetota</taxon>
        <taxon>Actinomycetes</taxon>
        <taxon>Micromonosporales</taxon>
        <taxon>Micromonosporaceae</taxon>
        <taxon>Micromonospora</taxon>
    </lineage>
</organism>
<accession>A0ABP8SM41</accession>
<evidence type="ECO:0000313" key="3">
    <source>
        <dbReference type="Proteomes" id="UP001500307"/>
    </source>
</evidence>
<name>A0ABP8SM41_9ACTN</name>
<keyword evidence="3" id="KW-1185">Reference proteome</keyword>
<feature type="compositionally biased region" description="Low complexity" evidence="1">
    <location>
        <begin position="12"/>
        <end position="22"/>
    </location>
</feature>
<sequence>MLGSLGGTSPDRVAAAGAPVGGRSRGRGCTGAPRWRLKGWGWLLGSIGTNPGTPGGRPPRHWFV</sequence>
<reference evidence="3" key="1">
    <citation type="journal article" date="2019" name="Int. J. Syst. Evol. Microbiol.">
        <title>The Global Catalogue of Microorganisms (GCM) 10K type strain sequencing project: providing services to taxonomists for standard genome sequencing and annotation.</title>
        <authorList>
            <consortium name="The Broad Institute Genomics Platform"/>
            <consortium name="The Broad Institute Genome Sequencing Center for Infectious Disease"/>
            <person name="Wu L."/>
            <person name="Ma J."/>
        </authorList>
    </citation>
    <scope>NUCLEOTIDE SEQUENCE [LARGE SCALE GENOMIC DNA]</scope>
    <source>
        <strain evidence="3">JCM 3175</strain>
    </source>
</reference>
<feature type="region of interest" description="Disordered" evidence="1">
    <location>
        <begin position="1"/>
        <end position="32"/>
    </location>
</feature>